<dbReference type="PANTHER" id="PTHR10188:SF6">
    <property type="entry name" value="N(4)-(BETA-N-ACETYLGLUCOSAMINYL)-L-ASPARAGINASE"/>
    <property type="match status" value="1"/>
</dbReference>
<dbReference type="EMBL" id="CP118247">
    <property type="protein sequence ID" value="WDR04758.1"/>
    <property type="molecule type" value="Genomic_DNA"/>
</dbReference>
<accession>A0ABY7YTQ4</accession>
<dbReference type="Pfam" id="PF01112">
    <property type="entry name" value="Asparaginase_2"/>
    <property type="match status" value="1"/>
</dbReference>
<organism evidence="1 2">
    <name type="scientific">Devosia rhodophyticola</name>
    <dbReference type="NCBI Taxonomy" id="3026423"/>
    <lineage>
        <taxon>Bacteria</taxon>
        <taxon>Pseudomonadati</taxon>
        <taxon>Pseudomonadota</taxon>
        <taxon>Alphaproteobacteria</taxon>
        <taxon>Hyphomicrobiales</taxon>
        <taxon>Devosiaceae</taxon>
        <taxon>Devosia</taxon>
    </lineage>
</organism>
<keyword evidence="2" id="KW-1185">Reference proteome</keyword>
<dbReference type="CDD" id="cd04513">
    <property type="entry name" value="Glycosylasparaginase"/>
    <property type="match status" value="1"/>
</dbReference>
<protein>
    <submittedName>
        <fullName evidence="1">N(4)-(Beta-N-acetylglucosaminyl)-L-asparaginase</fullName>
    </submittedName>
</protein>
<evidence type="ECO:0000313" key="1">
    <source>
        <dbReference type="EMBL" id="WDR04758.1"/>
    </source>
</evidence>
<gene>
    <name evidence="1" type="ORF">PSQ90_10570</name>
</gene>
<dbReference type="InterPro" id="IPR000246">
    <property type="entry name" value="Peptidase_T2"/>
</dbReference>
<proteinExistence type="predicted"/>
<dbReference type="Gene3D" id="3.60.20.30">
    <property type="entry name" value="(Glycosyl)asparaginase"/>
    <property type="match status" value="1"/>
</dbReference>
<dbReference type="Proteomes" id="UP001222118">
    <property type="component" value="Chromosome"/>
</dbReference>
<dbReference type="PANTHER" id="PTHR10188">
    <property type="entry name" value="L-ASPARAGINASE"/>
    <property type="match status" value="1"/>
</dbReference>
<dbReference type="RefSeq" id="WP_282210279.1">
    <property type="nucleotide sequence ID" value="NZ_CP118247.1"/>
</dbReference>
<reference evidence="1 2" key="1">
    <citation type="submission" date="2023-02" db="EMBL/GenBank/DDBJ databases">
        <title>Devosia chondri sp. nov., isolated from the phycosphere of marine algae.</title>
        <authorList>
            <person name="Kim J.M."/>
            <person name="Lee J.K."/>
            <person name="Choi B.J."/>
            <person name="Bayburt H."/>
            <person name="Jeon C.O."/>
        </authorList>
    </citation>
    <scope>NUCLEOTIDE SEQUENCE [LARGE SCALE GENOMIC DNA]</scope>
    <source>
        <strain evidence="1 2">G2-5</strain>
    </source>
</reference>
<evidence type="ECO:0000313" key="2">
    <source>
        <dbReference type="Proteomes" id="UP001222118"/>
    </source>
</evidence>
<name>A0ABY7YTQ4_9HYPH</name>
<dbReference type="InterPro" id="IPR029055">
    <property type="entry name" value="Ntn_hydrolases_N"/>
</dbReference>
<sequence length="307" mass="32623">MIVLTNHEGGVGIDTTARDLAAGVGALDAVEAGVRMVEDDPSIRSVGYNSWPNILGQVELDAAVMDGATLRSGAIGGLIGFKNPVSVARAVMERLPHEILVGAGAARFASEIGAETAENLSEASRDTWQRGLKEWLSPRERQAFPDIALTALCQRATDPEYQKDTTVFLAIDGAGDMASAVSTSGWAWKYPGRLGDSPIIGAGSYADGAYGACACTHTGEMTIRAATSRSVVLYLKMGLTLEDALYEAGRDLKRLRGGLLRGVAIHAIDAKGAHRVASFGEAKGVEYWVWEDGMTHPERRVAIHLDV</sequence>
<dbReference type="SUPFAM" id="SSF56235">
    <property type="entry name" value="N-terminal nucleophile aminohydrolases (Ntn hydrolases)"/>
    <property type="match status" value="1"/>
</dbReference>